<dbReference type="EMBL" id="JARIHO010000015">
    <property type="protein sequence ID" value="KAJ7349918.1"/>
    <property type="molecule type" value="Genomic_DNA"/>
</dbReference>
<accession>A0AAD7EV03</accession>
<protein>
    <submittedName>
        <fullName evidence="1">Uncharacterized protein</fullName>
    </submittedName>
</protein>
<comment type="caution">
    <text evidence="1">The sequence shown here is derived from an EMBL/GenBank/DDBJ whole genome shotgun (WGS) entry which is preliminary data.</text>
</comment>
<dbReference type="AlphaFoldDB" id="A0AAD7EV03"/>
<evidence type="ECO:0000313" key="1">
    <source>
        <dbReference type="EMBL" id="KAJ7349918.1"/>
    </source>
</evidence>
<reference evidence="1" key="1">
    <citation type="submission" date="2023-03" db="EMBL/GenBank/DDBJ databases">
        <title>Massive genome expansion in bonnet fungi (Mycena s.s.) driven by repeated elements and novel gene families across ecological guilds.</title>
        <authorList>
            <consortium name="Lawrence Berkeley National Laboratory"/>
            <person name="Harder C.B."/>
            <person name="Miyauchi S."/>
            <person name="Viragh M."/>
            <person name="Kuo A."/>
            <person name="Thoen E."/>
            <person name="Andreopoulos B."/>
            <person name="Lu D."/>
            <person name="Skrede I."/>
            <person name="Drula E."/>
            <person name="Henrissat B."/>
            <person name="Morin E."/>
            <person name="Kohler A."/>
            <person name="Barry K."/>
            <person name="LaButti K."/>
            <person name="Morin E."/>
            <person name="Salamov A."/>
            <person name="Lipzen A."/>
            <person name="Mereny Z."/>
            <person name="Hegedus B."/>
            <person name="Baldrian P."/>
            <person name="Stursova M."/>
            <person name="Weitz H."/>
            <person name="Taylor A."/>
            <person name="Grigoriev I.V."/>
            <person name="Nagy L.G."/>
            <person name="Martin F."/>
            <person name="Kauserud H."/>
        </authorList>
    </citation>
    <scope>NUCLEOTIDE SEQUENCE</scope>
    <source>
        <strain evidence="1">CBHHK002</strain>
    </source>
</reference>
<dbReference type="Proteomes" id="UP001218218">
    <property type="component" value="Unassembled WGS sequence"/>
</dbReference>
<proteinExistence type="predicted"/>
<organism evidence="1 2">
    <name type="scientific">Mycena albidolilacea</name>
    <dbReference type="NCBI Taxonomy" id="1033008"/>
    <lineage>
        <taxon>Eukaryota</taxon>
        <taxon>Fungi</taxon>
        <taxon>Dikarya</taxon>
        <taxon>Basidiomycota</taxon>
        <taxon>Agaricomycotina</taxon>
        <taxon>Agaricomycetes</taxon>
        <taxon>Agaricomycetidae</taxon>
        <taxon>Agaricales</taxon>
        <taxon>Marasmiineae</taxon>
        <taxon>Mycenaceae</taxon>
        <taxon>Mycena</taxon>
    </lineage>
</organism>
<gene>
    <name evidence="1" type="ORF">DFH08DRAFT_997324</name>
</gene>
<keyword evidence="2" id="KW-1185">Reference proteome</keyword>
<dbReference type="Gene3D" id="1.20.5.170">
    <property type="match status" value="1"/>
</dbReference>
<sequence length="377" mass="40597">MEHRLYQTSDFGGRSIIHRLSARRCKCKGTAISSSAARAKETSHPLCPHAAKALVLAGECGGGEGRGLRYDGAERRVASETPPVGAGPPIRPPSIHQRWLQRFLSSTRAEPRARRVCVALVDRALQQSWPDGCPFPLAAPGGESVDDTSTSEVACLVEPVFHLVEVQSCDITHFASFRFAAPRDEDDGWGLVVRAGAALCRPDHAGSARRSRPSLAALLTGERERSSVGEPVALLYAHTHKLVSSRVFVLFARLAAAQMQLTHRLLALASHLHLLVPVLHSSGIRGEEEELCGWLEELREEGAAREGTAQSGGSGGEWKVMDEDGLVRIAQILSEQQAGLVHLTKILKGDLADIHVVLKGGGRQGEEGDGEELWGRG</sequence>
<name>A0AAD7EV03_9AGAR</name>
<evidence type="ECO:0000313" key="2">
    <source>
        <dbReference type="Proteomes" id="UP001218218"/>
    </source>
</evidence>